<dbReference type="WBParaSite" id="RSKR_0001110050.1">
    <property type="protein sequence ID" value="RSKR_0001110050.1"/>
    <property type="gene ID" value="RSKR_0001110050"/>
</dbReference>
<dbReference type="Proteomes" id="UP000095286">
    <property type="component" value="Unplaced"/>
</dbReference>
<accession>A0AC35UG13</accession>
<proteinExistence type="predicted"/>
<evidence type="ECO:0000313" key="1">
    <source>
        <dbReference type="Proteomes" id="UP000095286"/>
    </source>
</evidence>
<reference evidence="2" key="1">
    <citation type="submission" date="2016-11" db="UniProtKB">
        <authorList>
            <consortium name="WormBaseParasite"/>
        </authorList>
    </citation>
    <scope>IDENTIFICATION</scope>
    <source>
        <strain evidence="2">KR3021</strain>
    </source>
</reference>
<protein>
    <submittedName>
        <fullName evidence="2">Uncharacterized protein</fullName>
    </submittedName>
</protein>
<organism evidence="1 2">
    <name type="scientific">Rhabditophanes sp. KR3021</name>
    <dbReference type="NCBI Taxonomy" id="114890"/>
    <lineage>
        <taxon>Eukaryota</taxon>
        <taxon>Metazoa</taxon>
        <taxon>Ecdysozoa</taxon>
        <taxon>Nematoda</taxon>
        <taxon>Chromadorea</taxon>
        <taxon>Rhabditida</taxon>
        <taxon>Tylenchina</taxon>
        <taxon>Panagrolaimomorpha</taxon>
        <taxon>Strongyloidoidea</taxon>
        <taxon>Alloionematidae</taxon>
        <taxon>Rhabditophanes</taxon>
    </lineage>
</organism>
<name>A0AC35UG13_9BILA</name>
<evidence type="ECO:0000313" key="2">
    <source>
        <dbReference type="WBParaSite" id="RSKR_0001110050.1"/>
    </source>
</evidence>
<sequence length="252" mass="28064">MVPFECCFGKKEKQSNSGIPKADFKRAGLSMPCSLAMEEPNDFDVEGFIRPKVGASKKHMSKESKSRDDKGGSRKHASKPLTSFGIPASMSSSSRKQKASQNNYDDIKKRHATKSTSEKAPRPQTSIENNFPSINTMVTVQSAPPNHSHAGNEEGELSADDRSKFLSPDKEVALIGEMTRHNSGSCQRQSLLDALETSITHNAPFHYNEPPALSSNPEDFLYIQMHLPVFNDITPEYRLMDHFNYIVQEDSN</sequence>